<dbReference type="AlphaFoldDB" id="A0A7K7LC65"/>
<feature type="non-terminal residue" evidence="4">
    <location>
        <position position="1"/>
    </location>
</feature>
<keyword evidence="1" id="KW-1015">Disulfide bond</keyword>
<evidence type="ECO:0000256" key="2">
    <source>
        <dbReference type="ARBA" id="ARBA00023180"/>
    </source>
</evidence>
<dbReference type="InterPro" id="IPR001846">
    <property type="entry name" value="VWF_type-D"/>
</dbReference>
<proteinExistence type="predicted"/>
<dbReference type="GO" id="GO:0031012">
    <property type="term" value="C:extracellular matrix"/>
    <property type="evidence" value="ECO:0007669"/>
    <property type="project" value="TreeGrafter"/>
</dbReference>
<evidence type="ECO:0000313" key="4">
    <source>
        <dbReference type="EMBL" id="NWZ28467.1"/>
    </source>
</evidence>
<evidence type="ECO:0000256" key="1">
    <source>
        <dbReference type="ARBA" id="ARBA00023157"/>
    </source>
</evidence>
<name>A0A7K7LC65_9AVES</name>
<dbReference type="PANTHER" id="PTHR11339:SF386">
    <property type="entry name" value="HEMOLECTIN, ISOFORM A"/>
    <property type="match status" value="1"/>
</dbReference>
<dbReference type="Pfam" id="PF00094">
    <property type="entry name" value="VWD"/>
    <property type="match status" value="1"/>
</dbReference>
<dbReference type="GO" id="GO:0005615">
    <property type="term" value="C:extracellular space"/>
    <property type="evidence" value="ECO:0007669"/>
    <property type="project" value="TreeGrafter"/>
</dbReference>
<keyword evidence="5" id="KW-1185">Reference proteome</keyword>
<organism evidence="4 5">
    <name type="scientific">Asarcornis scutulata</name>
    <dbReference type="NCBI Taxonomy" id="75869"/>
    <lineage>
        <taxon>Eukaryota</taxon>
        <taxon>Metazoa</taxon>
        <taxon>Chordata</taxon>
        <taxon>Craniata</taxon>
        <taxon>Vertebrata</taxon>
        <taxon>Euteleostomi</taxon>
        <taxon>Archelosauria</taxon>
        <taxon>Archosauria</taxon>
        <taxon>Dinosauria</taxon>
        <taxon>Saurischia</taxon>
        <taxon>Theropoda</taxon>
        <taxon>Coelurosauria</taxon>
        <taxon>Aves</taxon>
        <taxon>Neognathae</taxon>
        <taxon>Galloanserae</taxon>
        <taxon>Anseriformes</taxon>
        <taxon>Anatidae</taxon>
        <taxon>Anatinae</taxon>
        <taxon>Asarcornis</taxon>
    </lineage>
</organism>
<dbReference type="Proteomes" id="UP000525565">
    <property type="component" value="Unassembled WGS sequence"/>
</dbReference>
<dbReference type="EMBL" id="VZSO01000506">
    <property type="protein sequence ID" value="NWZ28467.1"/>
    <property type="molecule type" value="Genomic_DNA"/>
</dbReference>
<evidence type="ECO:0000313" key="5">
    <source>
        <dbReference type="Proteomes" id="UP000525565"/>
    </source>
</evidence>
<reference evidence="4 5" key="1">
    <citation type="submission" date="2019-09" db="EMBL/GenBank/DDBJ databases">
        <title>Bird 10,000 Genomes (B10K) Project - Family phase.</title>
        <authorList>
            <person name="Zhang G."/>
        </authorList>
    </citation>
    <scope>NUCLEOTIDE SEQUENCE [LARGE SCALE GENOMIC DNA]</scope>
    <source>
        <strain evidence="4">OUT-0051</strain>
        <tissue evidence="4">Kidney</tissue>
    </source>
</reference>
<dbReference type="PANTHER" id="PTHR11339">
    <property type="entry name" value="EXTRACELLULAR MATRIX GLYCOPROTEIN RELATED"/>
    <property type="match status" value="1"/>
</dbReference>
<dbReference type="PROSITE" id="PS51233">
    <property type="entry name" value="VWFD"/>
    <property type="match status" value="1"/>
</dbReference>
<feature type="non-terminal residue" evidence="4">
    <location>
        <position position="102"/>
    </location>
</feature>
<protein>
    <submittedName>
        <fullName evidence="4">SSPO protein</fullName>
    </submittedName>
</protein>
<keyword evidence="2" id="KW-0325">Glycoprotein</keyword>
<sequence>VVARGRNISVNSVGVPEGQPHLHGGEGHITWLGDFVAVESGLGVRVKADGRGTSYVTVSAELWGSTRGLCGPYNDDPADDFLRVGGDVAPFAASFGNSWRIP</sequence>
<evidence type="ECO:0000259" key="3">
    <source>
        <dbReference type="PROSITE" id="PS51233"/>
    </source>
</evidence>
<feature type="domain" description="VWFD" evidence="3">
    <location>
        <begin position="1"/>
        <end position="102"/>
    </location>
</feature>
<gene>
    <name evidence="4" type="primary">Sspo_1</name>
    <name evidence="4" type="ORF">ASASCU_R13824</name>
</gene>
<comment type="caution">
    <text evidence="4">The sequence shown here is derived from an EMBL/GenBank/DDBJ whole genome shotgun (WGS) entry which is preliminary data.</text>
</comment>
<accession>A0A7K7LC65</accession>
<dbReference type="InterPro" id="IPR050780">
    <property type="entry name" value="Mucin_vWF_Thrombospondin_sf"/>
</dbReference>